<dbReference type="EMBL" id="JAOB01000042">
    <property type="protein sequence ID" value="EUA42350.1"/>
    <property type="molecule type" value="Genomic_DNA"/>
</dbReference>
<name>X8BH28_MYCXE</name>
<dbReference type="AlphaFoldDB" id="X8BH28"/>
<gene>
    <name evidence="1" type="ORF">I553_6210</name>
</gene>
<reference evidence="1" key="1">
    <citation type="submission" date="2014-01" db="EMBL/GenBank/DDBJ databases">
        <authorList>
            <person name="Brown-Elliot B."/>
            <person name="Wallace R."/>
            <person name="Lenaerts A."/>
            <person name="Ordway D."/>
            <person name="DeGroote M.A."/>
            <person name="Parker T."/>
            <person name="Sizemore C."/>
            <person name="Tallon L.J."/>
            <person name="Sadzewicz L.K."/>
            <person name="Sengamalay N."/>
            <person name="Fraser C.M."/>
            <person name="Hine E."/>
            <person name="Shefchek K.A."/>
            <person name="Das S.P."/>
            <person name="Tettelin H."/>
        </authorList>
    </citation>
    <scope>NUCLEOTIDE SEQUENCE [LARGE SCALE GENOMIC DNA]</scope>
    <source>
        <strain evidence="1">4042</strain>
    </source>
</reference>
<dbReference type="GO" id="GO:0006281">
    <property type="term" value="P:DNA repair"/>
    <property type="evidence" value="ECO:0007669"/>
    <property type="project" value="InterPro"/>
</dbReference>
<evidence type="ECO:0000313" key="1">
    <source>
        <dbReference type="EMBL" id="EUA42350.1"/>
    </source>
</evidence>
<sequence>MLIAVDVQYGELAVVTAAVGFTTWSDPTSTLECVFRTAVTAQAYRPGAFYKRELPFLLEAVALVQRRHPVATVVIDGHVWLREGQPGLGARLYQALDARTAVIGVAKGAFAGGNAIPVRRGSSSRPLFVTAAGMDAHDAAELVRGMHGPHRVPTLLKRADRLARGHAAPTRRRRWWAGRSSSAVDAAKRLWRSRSRCILRRCDRDRSQPERVGLKCTDCG</sequence>
<organism evidence="1">
    <name type="scientific">Mycobacterium xenopi 4042</name>
    <dbReference type="NCBI Taxonomy" id="1299334"/>
    <lineage>
        <taxon>Bacteria</taxon>
        <taxon>Bacillati</taxon>
        <taxon>Actinomycetota</taxon>
        <taxon>Actinomycetes</taxon>
        <taxon>Mycobacteriales</taxon>
        <taxon>Mycobacteriaceae</taxon>
        <taxon>Mycobacterium</taxon>
    </lineage>
</organism>
<dbReference type="InterPro" id="IPR007581">
    <property type="entry name" value="Endonuclease-V"/>
</dbReference>
<dbReference type="PATRIC" id="fig|1299334.3.peg.4370"/>
<keyword evidence="1" id="KW-0378">Hydrolase</keyword>
<dbReference type="Gene3D" id="3.30.2170.10">
    <property type="entry name" value="archaeoglobus fulgidus dsm 4304 superfamily"/>
    <property type="match status" value="1"/>
</dbReference>
<accession>X8BH28</accession>
<dbReference type="Pfam" id="PF04493">
    <property type="entry name" value="Endonuclease_5"/>
    <property type="match status" value="1"/>
</dbReference>
<proteinExistence type="predicted"/>
<comment type="caution">
    <text evidence="1">The sequence shown here is derived from an EMBL/GenBank/DDBJ whole genome shotgun (WGS) entry which is preliminary data.</text>
</comment>
<keyword evidence="1" id="KW-0255">Endonuclease</keyword>
<protein>
    <submittedName>
        <fullName evidence="1">Endonuclease V family protein</fullName>
    </submittedName>
</protein>
<dbReference type="GO" id="GO:0004519">
    <property type="term" value="F:endonuclease activity"/>
    <property type="evidence" value="ECO:0007669"/>
    <property type="project" value="UniProtKB-KW"/>
</dbReference>
<keyword evidence="1" id="KW-0540">Nuclease</keyword>